<sequence length="111" mass="12477">MDNSIKILEKIMDLCTYRQKILASNIANADTPGYKAKDINFKEELKKAVEDGTSSFEIIESPTTMPNRDGNTVNIEVEMTKVAETMLMYNTATQLLSTRIRMLKDAIKGGR</sequence>
<feature type="domain" description="Flagellar basal body rod protein N-terminal" evidence="7">
    <location>
        <begin position="18"/>
        <end position="35"/>
    </location>
</feature>
<comment type="subunit">
    <text evidence="6">The basal body constitutes a major portion of the flagellar organelle and consists of a number of rings mounted on a central rod.</text>
</comment>
<comment type="caution">
    <text evidence="8">The sequence shown here is derived from an EMBL/GenBank/DDBJ whole genome shotgun (WGS) entry which is preliminary data.</text>
</comment>
<dbReference type="STRING" id="86166.TAGGR_1630"/>
<dbReference type="OrthoDB" id="9792068at2"/>
<evidence type="ECO:0000256" key="2">
    <source>
        <dbReference type="ARBA" id="ARBA00009677"/>
    </source>
</evidence>
<dbReference type="GO" id="GO:0030694">
    <property type="term" value="C:bacterial-type flagellum basal body, rod"/>
    <property type="evidence" value="ECO:0007669"/>
    <property type="project" value="InterPro"/>
</dbReference>
<evidence type="ECO:0000313" key="8">
    <source>
        <dbReference type="EMBL" id="GAQ94449.1"/>
    </source>
</evidence>
<gene>
    <name evidence="8" type="ORF">TAGGR_1630</name>
</gene>
<dbReference type="Proteomes" id="UP000054976">
    <property type="component" value="Unassembled WGS sequence"/>
</dbReference>
<evidence type="ECO:0000259" key="7">
    <source>
        <dbReference type="Pfam" id="PF00460"/>
    </source>
</evidence>
<keyword evidence="9" id="KW-1185">Reference proteome</keyword>
<evidence type="ECO:0000256" key="1">
    <source>
        <dbReference type="ARBA" id="ARBA00004117"/>
    </source>
</evidence>
<dbReference type="RefSeq" id="WP_059175901.1">
    <property type="nucleotide sequence ID" value="NZ_BCNO01000001.1"/>
</dbReference>
<dbReference type="InterPro" id="IPR001444">
    <property type="entry name" value="Flag_bb_rod_N"/>
</dbReference>
<dbReference type="InterPro" id="IPR006300">
    <property type="entry name" value="FlgB"/>
</dbReference>
<evidence type="ECO:0000256" key="6">
    <source>
        <dbReference type="PIRNR" id="PIRNR002889"/>
    </source>
</evidence>
<accession>A0A0U9HUE4</accession>
<reference evidence="9" key="1">
    <citation type="submission" date="2016-01" db="EMBL/GenBank/DDBJ databases">
        <title>Draft genome sequence of Thermodesulfovibrio aggregans strain TGE-P1.</title>
        <authorList>
            <person name="Sekiguchi Y."/>
            <person name="Ohashi A."/>
            <person name="Matsuura N."/>
            <person name="Tourlousse M.D."/>
        </authorList>
    </citation>
    <scope>NUCLEOTIDE SEQUENCE [LARGE SCALE GENOMIC DNA]</scope>
    <source>
        <strain evidence="9">TGE-P1</strain>
    </source>
</reference>
<dbReference type="Pfam" id="PF00460">
    <property type="entry name" value="Flg_bb_rod"/>
    <property type="match status" value="1"/>
</dbReference>
<name>A0A0U9HUE4_9BACT</name>
<dbReference type="PANTHER" id="PTHR30435">
    <property type="entry name" value="FLAGELLAR PROTEIN"/>
    <property type="match status" value="1"/>
</dbReference>
<dbReference type="GO" id="GO:0071978">
    <property type="term" value="P:bacterial-type flagellum-dependent swarming motility"/>
    <property type="evidence" value="ECO:0007669"/>
    <property type="project" value="TreeGrafter"/>
</dbReference>
<dbReference type="NCBIfam" id="TIGR01396">
    <property type="entry name" value="FlgB"/>
    <property type="match status" value="1"/>
</dbReference>
<evidence type="ECO:0000256" key="5">
    <source>
        <dbReference type="ARBA" id="ARBA00024934"/>
    </source>
</evidence>
<comment type="function">
    <text evidence="5 6">Structural component of flagellum, the bacterial motility apparatus. Part of the rod structure of flagellar basal body.</text>
</comment>
<proteinExistence type="inferred from homology"/>
<keyword evidence="4 6" id="KW-0975">Bacterial flagellum</keyword>
<protein>
    <recommendedName>
        <fullName evidence="3 6">Flagellar basal body rod protein FlgB</fullName>
    </recommendedName>
</protein>
<comment type="similarity">
    <text evidence="2 6">Belongs to the flagella basal body rod proteins family.</text>
</comment>
<dbReference type="PIRSF" id="PIRSF002889">
    <property type="entry name" value="Rod_FlgB"/>
    <property type="match status" value="1"/>
</dbReference>
<keyword evidence="8" id="KW-0969">Cilium</keyword>
<dbReference type="PANTHER" id="PTHR30435:SF12">
    <property type="entry name" value="FLAGELLAR BASAL BODY ROD PROTEIN FLGB"/>
    <property type="match status" value="1"/>
</dbReference>
<evidence type="ECO:0000256" key="4">
    <source>
        <dbReference type="ARBA" id="ARBA00023143"/>
    </source>
</evidence>
<evidence type="ECO:0000256" key="3">
    <source>
        <dbReference type="ARBA" id="ARBA00014376"/>
    </source>
</evidence>
<keyword evidence="8" id="KW-0966">Cell projection</keyword>
<organism evidence="8 9">
    <name type="scientific">Thermodesulfovibrio aggregans</name>
    <dbReference type="NCBI Taxonomy" id="86166"/>
    <lineage>
        <taxon>Bacteria</taxon>
        <taxon>Pseudomonadati</taxon>
        <taxon>Nitrospirota</taxon>
        <taxon>Thermodesulfovibrionia</taxon>
        <taxon>Thermodesulfovibrionales</taxon>
        <taxon>Thermodesulfovibrionaceae</taxon>
        <taxon>Thermodesulfovibrio</taxon>
    </lineage>
</organism>
<dbReference type="EMBL" id="BCNO01000001">
    <property type="protein sequence ID" value="GAQ94449.1"/>
    <property type="molecule type" value="Genomic_DNA"/>
</dbReference>
<comment type="subcellular location">
    <subcellularLocation>
        <location evidence="1 6">Bacterial flagellum basal body</location>
    </subcellularLocation>
</comment>
<keyword evidence="8" id="KW-0282">Flagellum</keyword>
<dbReference type="AlphaFoldDB" id="A0A0U9HUE4"/>
<evidence type="ECO:0000313" key="9">
    <source>
        <dbReference type="Proteomes" id="UP000054976"/>
    </source>
</evidence>